<dbReference type="Proteomes" id="UP001365405">
    <property type="component" value="Unassembled WGS sequence"/>
</dbReference>
<proteinExistence type="predicted"/>
<dbReference type="InterPro" id="IPR029021">
    <property type="entry name" value="Prot-tyrosine_phosphatase-like"/>
</dbReference>
<dbReference type="Pfam" id="PF04273">
    <property type="entry name" value="BLH_phosphatase"/>
    <property type="match status" value="1"/>
</dbReference>
<protein>
    <submittedName>
        <fullName evidence="2">TIGR01244 family sulfur transferase</fullName>
    </submittedName>
</protein>
<feature type="domain" description="Beta-lactamase hydrolase-like protein phosphatase-like" evidence="1">
    <location>
        <begin position="5"/>
        <end position="109"/>
    </location>
</feature>
<organism evidence="2 3">
    <name type="scientific">Pseudaquabacterium inlustre</name>
    <dbReference type="NCBI Taxonomy" id="2984192"/>
    <lineage>
        <taxon>Bacteria</taxon>
        <taxon>Pseudomonadati</taxon>
        <taxon>Pseudomonadota</taxon>
        <taxon>Betaproteobacteria</taxon>
        <taxon>Burkholderiales</taxon>
        <taxon>Sphaerotilaceae</taxon>
        <taxon>Pseudaquabacterium</taxon>
    </lineage>
</organism>
<name>A0ABU9CL87_9BURK</name>
<reference evidence="2 3" key="1">
    <citation type="submission" date="2024-04" db="EMBL/GenBank/DDBJ databases">
        <title>Novel species of the genus Ideonella isolated from streams.</title>
        <authorList>
            <person name="Lu H."/>
        </authorList>
    </citation>
    <scope>NUCLEOTIDE SEQUENCE [LARGE SCALE GENOMIC DNA]</scope>
    <source>
        <strain evidence="2 3">DXS22W</strain>
    </source>
</reference>
<dbReference type="InterPro" id="IPR005939">
    <property type="entry name" value="BLH_phosphatase-like"/>
</dbReference>
<dbReference type="SUPFAM" id="SSF52799">
    <property type="entry name" value="(Phosphotyrosine protein) phosphatases II"/>
    <property type="match status" value="1"/>
</dbReference>
<evidence type="ECO:0000259" key="1">
    <source>
        <dbReference type="Pfam" id="PF04273"/>
    </source>
</evidence>
<dbReference type="EMBL" id="JBBUTH010000009">
    <property type="protein sequence ID" value="MEK8052585.1"/>
    <property type="molecule type" value="Genomic_DNA"/>
</dbReference>
<comment type="caution">
    <text evidence="2">The sequence shown here is derived from an EMBL/GenBank/DDBJ whole genome shotgun (WGS) entry which is preliminary data.</text>
</comment>
<gene>
    <name evidence="2" type="ORF">AACH10_20205</name>
</gene>
<evidence type="ECO:0000313" key="3">
    <source>
        <dbReference type="Proteomes" id="UP001365405"/>
    </source>
</evidence>
<accession>A0ABU9CL87</accession>
<dbReference type="GO" id="GO:0016740">
    <property type="term" value="F:transferase activity"/>
    <property type="evidence" value="ECO:0007669"/>
    <property type="project" value="UniProtKB-KW"/>
</dbReference>
<dbReference type="NCBIfam" id="TIGR01244">
    <property type="entry name" value="TIGR01244 family sulfur transferase"/>
    <property type="match status" value="1"/>
</dbReference>
<sequence length="113" mass="11825">MTLPIRPVTAQFAVAPQLTPEAMAEVAAAGFKSVVCNRPDFERGPDQPTAAAVQAAAEAAGLQFRHLPVAGGYQSPEEIAAFKALLAELPGPVLAFCRSGARSEKLYAQARFG</sequence>
<keyword evidence="3" id="KW-1185">Reference proteome</keyword>
<dbReference type="Gene3D" id="3.90.190.10">
    <property type="entry name" value="Protein tyrosine phosphatase superfamily"/>
    <property type="match status" value="1"/>
</dbReference>
<evidence type="ECO:0000313" key="2">
    <source>
        <dbReference type="EMBL" id="MEK8052585.1"/>
    </source>
</evidence>
<dbReference type="RefSeq" id="WP_341412287.1">
    <property type="nucleotide sequence ID" value="NZ_JBBUTH010000009.1"/>
</dbReference>
<keyword evidence="2" id="KW-0808">Transferase</keyword>